<dbReference type="NCBIfam" id="NF046101">
    <property type="entry name" value="PA3496_fam"/>
    <property type="match status" value="1"/>
</dbReference>
<dbReference type="Proteomes" id="UP000672027">
    <property type="component" value="Chromosome"/>
</dbReference>
<dbReference type="RefSeq" id="WP_210226540.1">
    <property type="nucleotide sequence ID" value="NZ_CP072800.1"/>
</dbReference>
<keyword evidence="2" id="KW-1185">Reference proteome</keyword>
<name>A0ABX7X4G7_9GAMM</name>
<proteinExistence type="predicted"/>
<dbReference type="InterPro" id="IPR058059">
    <property type="entry name" value="PA3496-like"/>
</dbReference>
<evidence type="ECO:0000313" key="2">
    <source>
        <dbReference type="Proteomes" id="UP000672027"/>
    </source>
</evidence>
<reference evidence="1 2" key="1">
    <citation type="submission" date="2021-04" db="EMBL/GenBank/DDBJ databases">
        <title>Genomics, taxonomy and metabolism of representatives of sulfur bacteria of the genus Thiothrix: Thiothrix fructosivorans QT, Thiothrix unzii A1T and three new species, Thiothrix subterranea sp. nov., Thiothrix litoralis sp. nov. and 'Candidatus Thiothrix anitrata' sp. nov.</title>
        <authorList>
            <person name="Ravin N.V."/>
            <person name="Smolyakov D."/>
            <person name="Rudenko T.S."/>
            <person name="Mardanov A.V."/>
            <person name="Beletsky A.V."/>
            <person name="Markov N.D."/>
            <person name="Fomenkov A.I."/>
            <person name="Roberts R.J."/>
            <person name="Karnachuk O.V."/>
            <person name="Novikov A."/>
            <person name="Grabovich M.Y."/>
        </authorList>
    </citation>
    <scope>NUCLEOTIDE SEQUENCE [LARGE SCALE GENOMIC DNA]</scope>
    <source>
        <strain evidence="1 2">A52</strain>
    </source>
</reference>
<dbReference type="EMBL" id="CP072800">
    <property type="protein sequence ID" value="QTR49708.1"/>
    <property type="molecule type" value="Genomic_DNA"/>
</dbReference>
<organism evidence="1 2">
    <name type="scientific">Candidatus Thiothrix anitrata</name>
    <dbReference type="NCBI Taxonomy" id="2823902"/>
    <lineage>
        <taxon>Bacteria</taxon>
        <taxon>Pseudomonadati</taxon>
        <taxon>Pseudomonadota</taxon>
        <taxon>Gammaproteobacteria</taxon>
        <taxon>Thiotrichales</taxon>
        <taxon>Thiotrichaceae</taxon>
        <taxon>Thiothrix</taxon>
    </lineage>
</organism>
<sequence>MRDTNEYEIEREDESFIIDKVATAPASSDSTKRVKPHVIRRNVEDYLERKALERRLKDVFDDYF</sequence>
<accession>A0ABX7X4G7</accession>
<protein>
    <submittedName>
        <fullName evidence="1">Uncharacterized protein</fullName>
    </submittedName>
</protein>
<evidence type="ECO:0000313" key="1">
    <source>
        <dbReference type="EMBL" id="QTR49708.1"/>
    </source>
</evidence>
<gene>
    <name evidence="1" type="ORF">J8380_15975</name>
</gene>